<keyword evidence="3 6" id="KW-0238">DNA-binding</keyword>
<dbReference type="GO" id="GO:0003677">
    <property type="term" value="F:DNA binding"/>
    <property type="evidence" value="ECO:0007669"/>
    <property type="project" value="UniProtKB-KW"/>
</dbReference>
<evidence type="ECO:0000259" key="5">
    <source>
        <dbReference type="PROSITE" id="PS50931"/>
    </source>
</evidence>
<dbReference type="InterPro" id="IPR005119">
    <property type="entry name" value="LysR_subst-bd"/>
</dbReference>
<evidence type="ECO:0000313" key="6">
    <source>
        <dbReference type="EMBL" id="SDW72926.1"/>
    </source>
</evidence>
<dbReference type="PRINTS" id="PR00039">
    <property type="entry name" value="HTHLYSR"/>
</dbReference>
<dbReference type="PROSITE" id="PS50931">
    <property type="entry name" value="HTH_LYSR"/>
    <property type="match status" value="1"/>
</dbReference>
<dbReference type="InterPro" id="IPR036388">
    <property type="entry name" value="WH-like_DNA-bd_sf"/>
</dbReference>
<gene>
    <name evidence="6" type="ORF">SAMN05216495_10526</name>
</gene>
<sequence>MDLKQIEYIVKIAETGSITRAAEQLFITQSALNQQLLKLEQQLGIKLFVRHKHDMTPTSAGRVYLEYGENMIREKREAYNIIHDMAQSSLGDLRLTFSRERGIDMLVSTYPQFHRKFPGITLRPHEMFVVDQLNCLSRGDTDLGVVTVTEKQKVPDLEFELVRKEPLLLAIPRQNPRAVNPARPGTPLEELPYMEVDQCKDSPFVLMFPKSTMRQLIDRILKKADYHPYVLFESASIRALLTMVKNNMACTIVAGGYYRYQDKIAFYRIPGDPYWEMCITYKKGAYLNKAMLCYKNLIHDYFRIKDPLFVKK</sequence>
<dbReference type="SUPFAM" id="SSF53850">
    <property type="entry name" value="Periplasmic binding protein-like II"/>
    <property type="match status" value="1"/>
</dbReference>
<feature type="domain" description="HTH lysR-type" evidence="5">
    <location>
        <begin position="1"/>
        <end position="58"/>
    </location>
</feature>
<dbReference type="SUPFAM" id="SSF46785">
    <property type="entry name" value="Winged helix' DNA-binding domain"/>
    <property type="match status" value="1"/>
</dbReference>
<dbReference type="InterPro" id="IPR000847">
    <property type="entry name" value="LysR_HTH_N"/>
</dbReference>
<keyword evidence="2" id="KW-0805">Transcription regulation</keyword>
<dbReference type="EMBL" id="FNOP01000005">
    <property type="protein sequence ID" value="SDW72926.1"/>
    <property type="molecule type" value="Genomic_DNA"/>
</dbReference>
<dbReference type="GO" id="GO:0003700">
    <property type="term" value="F:DNA-binding transcription factor activity"/>
    <property type="evidence" value="ECO:0007669"/>
    <property type="project" value="InterPro"/>
</dbReference>
<dbReference type="FunFam" id="1.10.10.10:FF:000001">
    <property type="entry name" value="LysR family transcriptional regulator"/>
    <property type="match status" value="1"/>
</dbReference>
<evidence type="ECO:0000256" key="3">
    <source>
        <dbReference type="ARBA" id="ARBA00023125"/>
    </source>
</evidence>
<dbReference type="PANTHER" id="PTHR30346:SF28">
    <property type="entry name" value="HTH-TYPE TRANSCRIPTIONAL REGULATOR CYNR"/>
    <property type="match status" value="1"/>
</dbReference>
<dbReference type="Pfam" id="PF03466">
    <property type="entry name" value="LysR_substrate"/>
    <property type="match status" value="1"/>
</dbReference>
<evidence type="ECO:0000313" key="7">
    <source>
        <dbReference type="Proteomes" id="UP000182379"/>
    </source>
</evidence>
<name>A0A1H2VXE5_ACIFE</name>
<evidence type="ECO:0000256" key="1">
    <source>
        <dbReference type="ARBA" id="ARBA00009437"/>
    </source>
</evidence>
<keyword evidence="4" id="KW-0804">Transcription</keyword>
<dbReference type="Pfam" id="PF00126">
    <property type="entry name" value="HTH_1"/>
    <property type="match status" value="1"/>
</dbReference>
<protein>
    <submittedName>
        <fullName evidence="6">DNA-binding transcriptional regulator, LysR family</fullName>
    </submittedName>
</protein>
<dbReference type="Gene3D" id="1.10.10.10">
    <property type="entry name" value="Winged helix-like DNA-binding domain superfamily/Winged helix DNA-binding domain"/>
    <property type="match status" value="1"/>
</dbReference>
<organism evidence="6 7">
    <name type="scientific">Acidaminococcus fermentans</name>
    <dbReference type="NCBI Taxonomy" id="905"/>
    <lineage>
        <taxon>Bacteria</taxon>
        <taxon>Bacillati</taxon>
        <taxon>Bacillota</taxon>
        <taxon>Negativicutes</taxon>
        <taxon>Acidaminococcales</taxon>
        <taxon>Acidaminococcaceae</taxon>
        <taxon>Acidaminococcus</taxon>
    </lineage>
</organism>
<dbReference type="Gene3D" id="3.40.190.290">
    <property type="match status" value="1"/>
</dbReference>
<dbReference type="CDD" id="cd05466">
    <property type="entry name" value="PBP2_LTTR_substrate"/>
    <property type="match status" value="1"/>
</dbReference>
<evidence type="ECO:0000256" key="2">
    <source>
        <dbReference type="ARBA" id="ARBA00023015"/>
    </source>
</evidence>
<dbReference type="InterPro" id="IPR036390">
    <property type="entry name" value="WH_DNA-bd_sf"/>
</dbReference>
<comment type="similarity">
    <text evidence="1">Belongs to the LysR transcriptional regulatory family.</text>
</comment>
<accession>A0A1H2VXE5</accession>
<reference evidence="6 7" key="1">
    <citation type="submission" date="2016-10" db="EMBL/GenBank/DDBJ databases">
        <authorList>
            <person name="Varghese N."/>
            <person name="Submissions S."/>
        </authorList>
    </citation>
    <scope>NUCLEOTIDE SEQUENCE [LARGE SCALE GENOMIC DNA]</scope>
    <source>
        <strain evidence="6 7">WCC6</strain>
    </source>
</reference>
<comment type="caution">
    <text evidence="6">The sequence shown here is derived from an EMBL/GenBank/DDBJ whole genome shotgun (WGS) entry which is preliminary data.</text>
</comment>
<evidence type="ECO:0000256" key="4">
    <source>
        <dbReference type="ARBA" id="ARBA00023163"/>
    </source>
</evidence>
<dbReference type="Proteomes" id="UP000182379">
    <property type="component" value="Unassembled WGS sequence"/>
</dbReference>
<dbReference type="AlphaFoldDB" id="A0A1H2VXE5"/>
<dbReference type="GO" id="GO:0032993">
    <property type="term" value="C:protein-DNA complex"/>
    <property type="evidence" value="ECO:0007669"/>
    <property type="project" value="TreeGrafter"/>
</dbReference>
<proteinExistence type="inferred from homology"/>
<dbReference type="RefSeq" id="WP_074705290.1">
    <property type="nucleotide sequence ID" value="NZ_CBCSNF010000138.1"/>
</dbReference>
<dbReference type="PANTHER" id="PTHR30346">
    <property type="entry name" value="TRANSCRIPTIONAL DUAL REGULATOR HCAR-RELATED"/>
    <property type="match status" value="1"/>
</dbReference>